<dbReference type="EMBL" id="LWCA01000680">
    <property type="protein sequence ID" value="OAF67363.1"/>
    <property type="molecule type" value="Genomic_DNA"/>
</dbReference>
<organism evidence="2 3">
    <name type="scientific">Intoshia linei</name>
    <dbReference type="NCBI Taxonomy" id="1819745"/>
    <lineage>
        <taxon>Eukaryota</taxon>
        <taxon>Metazoa</taxon>
        <taxon>Spiralia</taxon>
        <taxon>Lophotrochozoa</taxon>
        <taxon>Mesozoa</taxon>
        <taxon>Orthonectida</taxon>
        <taxon>Rhopaluridae</taxon>
        <taxon>Intoshia</taxon>
    </lineage>
</organism>
<keyword evidence="3" id="KW-1185">Reference proteome</keyword>
<name>A0A177B148_9BILA</name>
<sequence length="256" mass="29371">MGKNKKSAVDYDSSHEDDDITKKNITVSFSGHVIQQNHTSGIYDLLVEKFPPDHIDLNLLVKEITKLGSFGTVLIELDDGKESFKNKLHETNFFEDSEEIVFAVTAGIIVDMKDESNIIYKYLHKLSKKNSDVLKLLNSNKKFCMIFNERHEPDSLASIAPDMFNMLFNDIKLYNKSNKDDPITDLLLLSSSSESKKNETIYLYSEDEIINQSAHFSSKCAKILQNYPDDLSLLCWKFDENSRILNRIEEAHFNSL</sequence>
<comment type="caution">
    <text evidence="2">The sequence shown here is derived from an EMBL/GenBank/DDBJ whole genome shotgun (WGS) entry which is preliminary data.</text>
</comment>
<dbReference type="Proteomes" id="UP000078046">
    <property type="component" value="Unassembled WGS sequence"/>
</dbReference>
<dbReference type="InterPro" id="IPR025602">
    <property type="entry name" value="BCP1_family"/>
</dbReference>
<proteinExistence type="inferred from homology"/>
<dbReference type="PANTHER" id="PTHR13261:SF0">
    <property type="entry name" value="BRCA2 AND CDKN1A-INTERACTING PROTEIN"/>
    <property type="match status" value="1"/>
</dbReference>
<evidence type="ECO:0000256" key="1">
    <source>
        <dbReference type="ARBA" id="ARBA00006781"/>
    </source>
</evidence>
<gene>
    <name evidence="2" type="ORF">A3Q56_04920</name>
</gene>
<reference evidence="2 3" key="1">
    <citation type="submission" date="2016-04" db="EMBL/GenBank/DDBJ databases">
        <title>The genome of Intoshia linei affirms orthonectids as highly simplified spiralians.</title>
        <authorList>
            <person name="Mikhailov K.V."/>
            <person name="Slusarev G.S."/>
            <person name="Nikitin M.A."/>
            <person name="Logacheva M.D."/>
            <person name="Penin A."/>
            <person name="Aleoshin V."/>
            <person name="Panchin Y.V."/>
        </authorList>
    </citation>
    <scope>NUCLEOTIDE SEQUENCE [LARGE SCALE GENOMIC DNA]</scope>
    <source>
        <strain evidence="2">Intl2013</strain>
        <tissue evidence="2">Whole animal</tissue>
    </source>
</reference>
<dbReference type="PANTHER" id="PTHR13261">
    <property type="entry name" value="BRCA2 AND CDKN1A INTERACTING PROTEIN"/>
    <property type="match status" value="1"/>
</dbReference>
<dbReference type="Pfam" id="PF13862">
    <property type="entry name" value="BCCIP"/>
    <property type="match status" value="1"/>
</dbReference>
<comment type="similarity">
    <text evidence="1">Belongs to the BCP1 family.</text>
</comment>
<dbReference type="AlphaFoldDB" id="A0A177B148"/>
<evidence type="ECO:0000313" key="2">
    <source>
        <dbReference type="EMBL" id="OAF67363.1"/>
    </source>
</evidence>
<accession>A0A177B148</accession>
<evidence type="ECO:0000313" key="3">
    <source>
        <dbReference type="Proteomes" id="UP000078046"/>
    </source>
</evidence>
<protein>
    <submittedName>
        <fullName evidence="2">Uncharacterized protein</fullName>
    </submittedName>
</protein>
<dbReference type="GO" id="GO:0005634">
    <property type="term" value="C:nucleus"/>
    <property type="evidence" value="ECO:0007669"/>
    <property type="project" value="TreeGrafter"/>
</dbReference>